<dbReference type="AlphaFoldDB" id="A0A8K0G8U7"/>
<dbReference type="GO" id="GO:1902936">
    <property type="term" value="F:phosphatidylinositol bisphosphate binding"/>
    <property type="evidence" value="ECO:0007669"/>
    <property type="project" value="TreeGrafter"/>
</dbReference>
<dbReference type="CDD" id="cd00170">
    <property type="entry name" value="SEC14"/>
    <property type="match status" value="1"/>
</dbReference>
<feature type="non-terminal residue" evidence="2">
    <location>
        <position position="1"/>
    </location>
</feature>
<dbReference type="Gene3D" id="3.40.525.10">
    <property type="entry name" value="CRAL-TRIO lipid binding domain"/>
    <property type="match status" value="1"/>
</dbReference>
<evidence type="ECO:0000259" key="1">
    <source>
        <dbReference type="PROSITE" id="PS50191"/>
    </source>
</evidence>
<dbReference type="GO" id="GO:0016020">
    <property type="term" value="C:membrane"/>
    <property type="evidence" value="ECO:0007669"/>
    <property type="project" value="TreeGrafter"/>
</dbReference>
<organism evidence="2 3">
    <name type="scientific">Ignelater luminosus</name>
    <name type="common">Cucubano</name>
    <name type="synonym">Pyrophorus luminosus</name>
    <dbReference type="NCBI Taxonomy" id="2038154"/>
    <lineage>
        <taxon>Eukaryota</taxon>
        <taxon>Metazoa</taxon>
        <taxon>Ecdysozoa</taxon>
        <taxon>Arthropoda</taxon>
        <taxon>Hexapoda</taxon>
        <taxon>Insecta</taxon>
        <taxon>Pterygota</taxon>
        <taxon>Neoptera</taxon>
        <taxon>Endopterygota</taxon>
        <taxon>Coleoptera</taxon>
        <taxon>Polyphaga</taxon>
        <taxon>Elateriformia</taxon>
        <taxon>Elateroidea</taxon>
        <taxon>Elateridae</taxon>
        <taxon>Agrypninae</taxon>
        <taxon>Pyrophorini</taxon>
        <taxon>Ignelater</taxon>
    </lineage>
</organism>
<name>A0A8K0G8U7_IGNLU</name>
<gene>
    <name evidence="2" type="ORF">ILUMI_16525</name>
</gene>
<sequence length="124" mass="13843">AFLPLPKTLDPGAPRIVIVRTALCNPETINIADLQKAVFMMWDILLNEDDSLVVSGVHVLQDLKKVTLAHVMQITPTVAKQVTTCIEQASPIRPKGIHFINIPSFFETVFNMVKPLLSNKIKER</sequence>
<dbReference type="PROSITE" id="PS50191">
    <property type="entry name" value="CRAL_TRIO"/>
    <property type="match status" value="1"/>
</dbReference>
<protein>
    <recommendedName>
        <fullName evidence="1">CRAL-TRIO domain-containing protein</fullName>
    </recommendedName>
</protein>
<feature type="non-terminal residue" evidence="2">
    <location>
        <position position="124"/>
    </location>
</feature>
<dbReference type="PRINTS" id="PR00180">
    <property type="entry name" value="CRETINALDHBP"/>
</dbReference>
<evidence type="ECO:0000313" key="3">
    <source>
        <dbReference type="Proteomes" id="UP000801492"/>
    </source>
</evidence>
<dbReference type="InterPro" id="IPR036865">
    <property type="entry name" value="CRAL-TRIO_dom_sf"/>
</dbReference>
<evidence type="ECO:0000313" key="2">
    <source>
        <dbReference type="EMBL" id="KAF2889648.1"/>
    </source>
</evidence>
<accession>A0A8K0G8U7</accession>
<keyword evidence="3" id="KW-1185">Reference proteome</keyword>
<feature type="domain" description="CRAL-TRIO" evidence="1">
    <location>
        <begin position="1"/>
        <end position="124"/>
    </location>
</feature>
<dbReference type="PANTHER" id="PTHR10174:SF216">
    <property type="entry name" value="CRAL-TRIO DOMAIN-CONTAINING PROTEIN-RELATED"/>
    <property type="match status" value="1"/>
</dbReference>
<dbReference type="EMBL" id="VTPC01064218">
    <property type="protein sequence ID" value="KAF2889648.1"/>
    <property type="molecule type" value="Genomic_DNA"/>
</dbReference>
<reference evidence="2" key="1">
    <citation type="submission" date="2019-08" db="EMBL/GenBank/DDBJ databases">
        <title>The genome of the North American firefly Photinus pyralis.</title>
        <authorList>
            <consortium name="Photinus pyralis genome working group"/>
            <person name="Fallon T.R."/>
            <person name="Sander Lower S.E."/>
            <person name="Weng J.-K."/>
        </authorList>
    </citation>
    <scope>NUCLEOTIDE SEQUENCE</scope>
    <source>
        <strain evidence="2">TRF0915ILg1</strain>
        <tissue evidence="2">Whole body</tissue>
    </source>
</reference>
<proteinExistence type="predicted"/>
<dbReference type="OrthoDB" id="6682367at2759"/>
<dbReference type="Pfam" id="PF00650">
    <property type="entry name" value="CRAL_TRIO"/>
    <property type="match status" value="1"/>
</dbReference>
<dbReference type="SUPFAM" id="SSF52087">
    <property type="entry name" value="CRAL/TRIO domain"/>
    <property type="match status" value="1"/>
</dbReference>
<comment type="caution">
    <text evidence="2">The sequence shown here is derived from an EMBL/GenBank/DDBJ whole genome shotgun (WGS) entry which is preliminary data.</text>
</comment>
<dbReference type="Proteomes" id="UP000801492">
    <property type="component" value="Unassembled WGS sequence"/>
</dbReference>
<dbReference type="PANTHER" id="PTHR10174">
    <property type="entry name" value="ALPHA-TOCOPHEROL TRANSFER PROTEIN-RELATED"/>
    <property type="match status" value="1"/>
</dbReference>
<dbReference type="InterPro" id="IPR001251">
    <property type="entry name" value="CRAL-TRIO_dom"/>
</dbReference>